<gene>
    <name evidence="3" type="ORF">EV420DRAFT_1537726</name>
</gene>
<dbReference type="Gene3D" id="1.10.720.30">
    <property type="entry name" value="SAP domain"/>
    <property type="match status" value="1"/>
</dbReference>
<dbReference type="PROSITE" id="PS50800">
    <property type="entry name" value="SAP"/>
    <property type="match status" value="1"/>
</dbReference>
<feature type="domain" description="SAP" evidence="2">
    <location>
        <begin position="29"/>
        <end position="63"/>
    </location>
</feature>
<evidence type="ECO:0000256" key="1">
    <source>
        <dbReference type="SAM" id="MobiDB-lite"/>
    </source>
</evidence>
<dbReference type="SMART" id="SM00513">
    <property type="entry name" value="SAP"/>
    <property type="match status" value="1"/>
</dbReference>
<dbReference type="EMBL" id="JAUEPS010000014">
    <property type="protein sequence ID" value="KAK0459788.1"/>
    <property type="molecule type" value="Genomic_DNA"/>
</dbReference>
<sequence length="227" mass="24345">MLSVSGRTVARILTQQRSFVSPAVLSQPWDTHSVSHLRQEARARGLSPRGNKSALVARLQEHEQSQSLSSMATKQVVRNASTEASVGGEAPGIPPAHEPVVAAPTTGFWDIKIPDVTLPDPEPAVQIPYTPDYWESSTPLAVEEEHAIPKILVVAGSQTHPGGGPSHTLLETGESESTADRHLSATRTTTGEGGFWDDASENLDLPYPGEIKNSISGAWSGLKNWFK</sequence>
<feature type="region of interest" description="Disordered" evidence="1">
    <location>
        <begin position="60"/>
        <end position="99"/>
    </location>
</feature>
<dbReference type="RefSeq" id="XP_060331985.1">
    <property type="nucleotide sequence ID" value="XM_060472959.1"/>
</dbReference>
<dbReference type="Pfam" id="PF02037">
    <property type="entry name" value="SAP"/>
    <property type="match status" value="1"/>
</dbReference>
<proteinExistence type="predicted"/>
<dbReference type="InterPro" id="IPR003034">
    <property type="entry name" value="SAP_dom"/>
</dbReference>
<name>A0AA39KFG0_ARMTA</name>
<accession>A0AA39KFG0</accession>
<reference evidence="3" key="1">
    <citation type="submission" date="2023-06" db="EMBL/GenBank/DDBJ databases">
        <authorList>
            <consortium name="Lawrence Berkeley National Laboratory"/>
            <person name="Ahrendt S."/>
            <person name="Sahu N."/>
            <person name="Indic B."/>
            <person name="Wong-Bajracharya J."/>
            <person name="Merenyi Z."/>
            <person name="Ke H.-M."/>
            <person name="Monk M."/>
            <person name="Kocsube S."/>
            <person name="Drula E."/>
            <person name="Lipzen A."/>
            <person name="Balint B."/>
            <person name="Henrissat B."/>
            <person name="Andreopoulos B."/>
            <person name="Martin F.M."/>
            <person name="Harder C.B."/>
            <person name="Rigling D."/>
            <person name="Ford K.L."/>
            <person name="Foster G.D."/>
            <person name="Pangilinan J."/>
            <person name="Papanicolaou A."/>
            <person name="Barry K."/>
            <person name="LaButti K."/>
            <person name="Viragh M."/>
            <person name="Koriabine M."/>
            <person name="Yan M."/>
            <person name="Riley R."/>
            <person name="Champramary S."/>
            <person name="Plett K.L."/>
            <person name="Tsai I.J."/>
            <person name="Slot J."/>
            <person name="Sipos G."/>
            <person name="Plett J."/>
            <person name="Nagy L.G."/>
            <person name="Grigoriev I.V."/>
        </authorList>
    </citation>
    <scope>NUCLEOTIDE SEQUENCE</scope>
    <source>
        <strain evidence="3">CCBAS 213</strain>
    </source>
</reference>
<evidence type="ECO:0000313" key="3">
    <source>
        <dbReference type="EMBL" id="KAK0459788.1"/>
    </source>
</evidence>
<comment type="caution">
    <text evidence="3">The sequence shown here is derived from an EMBL/GenBank/DDBJ whole genome shotgun (WGS) entry which is preliminary data.</text>
</comment>
<evidence type="ECO:0000313" key="4">
    <source>
        <dbReference type="Proteomes" id="UP001175211"/>
    </source>
</evidence>
<keyword evidence="4" id="KW-1185">Reference proteome</keyword>
<feature type="compositionally biased region" description="Polar residues" evidence="1">
    <location>
        <begin position="71"/>
        <end position="84"/>
    </location>
</feature>
<protein>
    <recommendedName>
        <fullName evidence="2">SAP domain-containing protein</fullName>
    </recommendedName>
</protein>
<dbReference type="InterPro" id="IPR036361">
    <property type="entry name" value="SAP_dom_sf"/>
</dbReference>
<evidence type="ECO:0000259" key="2">
    <source>
        <dbReference type="PROSITE" id="PS50800"/>
    </source>
</evidence>
<organism evidence="3 4">
    <name type="scientific">Armillaria tabescens</name>
    <name type="common">Ringless honey mushroom</name>
    <name type="synonym">Agaricus tabescens</name>
    <dbReference type="NCBI Taxonomy" id="1929756"/>
    <lineage>
        <taxon>Eukaryota</taxon>
        <taxon>Fungi</taxon>
        <taxon>Dikarya</taxon>
        <taxon>Basidiomycota</taxon>
        <taxon>Agaricomycotina</taxon>
        <taxon>Agaricomycetes</taxon>
        <taxon>Agaricomycetidae</taxon>
        <taxon>Agaricales</taxon>
        <taxon>Marasmiineae</taxon>
        <taxon>Physalacriaceae</taxon>
        <taxon>Desarmillaria</taxon>
    </lineage>
</organism>
<dbReference type="Proteomes" id="UP001175211">
    <property type="component" value="Unassembled WGS sequence"/>
</dbReference>
<dbReference type="AlphaFoldDB" id="A0AA39KFG0"/>
<dbReference type="GeneID" id="85356507"/>
<dbReference type="SUPFAM" id="SSF68906">
    <property type="entry name" value="SAP domain"/>
    <property type="match status" value="1"/>
</dbReference>
<feature type="region of interest" description="Disordered" evidence="1">
    <location>
        <begin position="158"/>
        <end position="180"/>
    </location>
</feature>